<dbReference type="Pfam" id="PF00149">
    <property type="entry name" value="Metallophos"/>
    <property type="match status" value="1"/>
</dbReference>
<dbReference type="AlphaFoldDB" id="A0AAD5RTS1"/>
<dbReference type="PANTHER" id="PTHR32440:SF0">
    <property type="entry name" value="PHOSPHATASE DCR2-RELATED"/>
    <property type="match status" value="1"/>
</dbReference>
<dbReference type="InterPro" id="IPR004843">
    <property type="entry name" value="Calcineurin-like_PHP"/>
</dbReference>
<keyword evidence="1" id="KW-0812">Transmembrane</keyword>
<accession>A0AAD5RTS1</accession>
<evidence type="ECO:0000256" key="1">
    <source>
        <dbReference type="SAM" id="Phobius"/>
    </source>
</evidence>
<evidence type="ECO:0000313" key="3">
    <source>
        <dbReference type="EMBL" id="KAJ2904032.1"/>
    </source>
</evidence>
<feature type="domain" description="Calcineurin-like phosphoesterase" evidence="2">
    <location>
        <begin position="214"/>
        <end position="462"/>
    </location>
</feature>
<dbReference type="Gene3D" id="3.60.21.10">
    <property type="match status" value="1"/>
</dbReference>
<dbReference type="SUPFAM" id="SSF56300">
    <property type="entry name" value="Metallo-dependent phosphatases"/>
    <property type="match status" value="1"/>
</dbReference>
<organism evidence="3 4">
    <name type="scientific">Zalerion maritima</name>
    <dbReference type="NCBI Taxonomy" id="339359"/>
    <lineage>
        <taxon>Eukaryota</taxon>
        <taxon>Fungi</taxon>
        <taxon>Dikarya</taxon>
        <taxon>Ascomycota</taxon>
        <taxon>Pezizomycotina</taxon>
        <taxon>Sordariomycetes</taxon>
        <taxon>Lulworthiomycetidae</taxon>
        <taxon>Lulworthiales</taxon>
        <taxon>Lulworthiaceae</taxon>
        <taxon>Zalerion</taxon>
    </lineage>
</organism>
<reference evidence="3" key="1">
    <citation type="submission" date="2022-07" db="EMBL/GenBank/DDBJ databases">
        <title>Draft genome sequence of Zalerion maritima ATCC 34329, a (micro)plastics degrading marine fungus.</title>
        <authorList>
            <person name="Paco A."/>
            <person name="Goncalves M.F.M."/>
            <person name="Rocha-Santos T.A.P."/>
            <person name="Alves A."/>
        </authorList>
    </citation>
    <scope>NUCLEOTIDE SEQUENCE</scope>
    <source>
        <strain evidence="3">ATCC 34329</strain>
    </source>
</reference>
<evidence type="ECO:0000259" key="2">
    <source>
        <dbReference type="Pfam" id="PF00149"/>
    </source>
</evidence>
<feature type="transmembrane region" description="Helical" evidence="1">
    <location>
        <begin position="9"/>
        <end position="26"/>
    </location>
</feature>
<dbReference type="EMBL" id="JAKWBI020000064">
    <property type="protein sequence ID" value="KAJ2904032.1"/>
    <property type="molecule type" value="Genomic_DNA"/>
</dbReference>
<gene>
    <name evidence="3" type="ORF">MKZ38_008964</name>
</gene>
<evidence type="ECO:0000313" key="4">
    <source>
        <dbReference type="Proteomes" id="UP001201980"/>
    </source>
</evidence>
<comment type="caution">
    <text evidence="3">The sequence shown here is derived from an EMBL/GenBank/DDBJ whole genome shotgun (WGS) entry which is preliminary data.</text>
</comment>
<dbReference type="GO" id="GO:0004721">
    <property type="term" value="F:phosphoprotein phosphatase activity"/>
    <property type="evidence" value="ECO:0007669"/>
    <property type="project" value="TreeGrafter"/>
</dbReference>
<keyword evidence="4" id="KW-1185">Reference proteome</keyword>
<sequence>MTRKIVRTLSQVAAAAIFTFTVLFFLDRNLDVLPNAIHEYMPQHHVGTVITDITIVTCNSMNPFSSCKADAEWTRINKDLFLGKSLLTSGYIHFQKKKEEDIAQGDKVVVDVKVGRLDPSANGDGADPHEEWEQRPSGLWVKLSSKKHASDSEKAVTMVDVLFGEDAVEVREGWSLVGTALLIDSSIQAHFTVRRGAHKEPPKPQPRVRDDKKFRILQVSDLHLSTGIGHCRDAVPDEYNGGKCEADPRTLDFVNKVLDEERPDLVVLSGDQVNGDTAPDAQSAIFKYASLLISRKIPYVSIFGNHDDEGTSARAAQMRLIEKLPYSLSQAGNPDLPGVGNYYIEVLAPGSSKHSAITIYLLDSHSYSPDEKHYPGYDWIKPSQIEWFKETSISLHEHHKEYTFHHINTAFIHIPLPETVIDPQYRVGAVREGVTAPSFNSGFRDALVERNVAFVGYGHDHANEYCALSTDNSTGVPHTSRPELWMCYAGGSGFGGYGNYDGFIRGMRVWDFEMNIGRVKTWKRHEYGERTEERINEQTIVDGARLVGAPEPKPPPSADAI</sequence>
<proteinExistence type="predicted"/>
<protein>
    <recommendedName>
        <fullName evidence="2">Calcineurin-like phosphoesterase domain-containing protein</fullName>
    </recommendedName>
</protein>
<dbReference type="PANTHER" id="PTHR32440">
    <property type="entry name" value="PHOSPHATASE DCR2-RELATED-RELATED"/>
    <property type="match status" value="1"/>
</dbReference>
<dbReference type="FunFam" id="3.60.21.10:FF:000054">
    <property type="entry name" value="DCR2p Phosphoesterase"/>
    <property type="match status" value="1"/>
</dbReference>
<dbReference type="InterPro" id="IPR029052">
    <property type="entry name" value="Metallo-depent_PP-like"/>
</dbReference>
<dbReference type="CDD" id="cd07383">
    <property type="entry name" value="MPP_Dcr2"/>
    <property type="match status" value="1"/>
</dbReference>
<dbReference type="GO" id="GO:0005737">
    <property type="term" value="C:cytoplasm"/>
    <property type="evidence" value="ECO:0007669"/>
    <property type="project" value="TreeGrafter"/>
</dbReference>
<name>A0AAD5RTS1_9PEZI</name>
<keyword evidence="1" id="KW-1133">Transmembrane helix</keyword>
<dbReference type="Proteomes" id="UP001201980">
    <property type="component" value="Unassembled WGS sequence"/>
</dbReference>
<keyword evidence="1" id="KW-0472">Membrane</keyword>